<evidence type="ECO:0000259" key="3">
    <source>
        <dbReference type="PROSITE" id="PS51186"/>
    </source>
</evidence>
<keyword evidence="1" id="KW-0808">Transferase</keyword>
<dbReference type="PROSITE" id="PS51186">
    <property type="entry name" value="GNAT"/>
    <property type="match status" value="1"/>
</dbReference>
<dbReference type="Gene3D" id="3.40.630.30">
    <property type="match status" value="1"/>
</dbReference>
<accession>A0A1G1W9P0</accession>
<evidence type="ECO:0000256" key="1">
    <source>
        <dbReference type="ARBA" id="ARBA00022679"/>
    </source>
</evidence>
<proteinExistence type="predicted"/>
<reference evidence="4 5" key="1">
    <citation type="journal article" date="2016" name="Nat. Commun.">
        <title>Thousands of microbial genomes shed light on interconnected biogeochemical processes in an aquifer system.</title>
        <authorList>
            <person name="Anantharaman K."/>
            <person name="Brown C.T."/>
            <person name="Hug L.A."/>
            <person name="Sharon I."/>
            <person name="Castelle C.J."/>
            <person name="Probst A.J."/>
            <person name="Thomas B.C."/>
            <person name="Singh A."/>
            <person name="Wilkins M.J."/>
            <person name="Karaoz U."/>
            <person name="Brodie E.L."/>
            <person name="Williams K.H."/>
            <person name="Hubbard S.S."/>
            <person name="Banfield J.F."/>
        </authorList>
    </citation>
    <scope>NUCLEOTIDE SEQUENCE [LARGE SCALE GENOMIC DNA]</scope>
</reference>
<organism evidence="4 5">
    <name type="scientific">Candidatus Woykebacteria bacterium GWB1_45_5</name>
    <dbReference type="NCBI Taxonomy" id="1802592"/>
    <lineage>
        <taxon>Bacteria</taxon>
        <taxon>Candidatus Woykeibacteriota</taxon>
    </lineage>
</organism>
<dbReference type="Proteomes" id="UP000178493">
    <property type="component" value="Unassembled WGS sequence"/>
</dbReference>
<dbReference type="PANTHER" id="PTHR43877:SF1">
    <property type="entry name" value="ACETYLTRANSFERASE"/>
    <property type="match status" value="1"/>
</dbReference>
<evidence type="ECO:0000256" key="2">
    <source>
        <dbReference type="ARBA" id="ARBA00023315"/>
    </source>
</evidence>
<sequence>MEKQMSDETCEVLVAVDSGKIISTCAIYYIEVPVRNRPYAFLEGLVVDESARGHGVGTKMFDKILELARARNCYKIIFTSGADRTDAHKLYEKLGFKKWGLEFRMDL</sequence>
<name>A0A1G1W9P0_9BACT</name>
<evidence type="ECO:0000313" key="5">
    <source>
        <dbReference type="Proteomes" id="UP000178493"/>
    </source>
</evidence>
<evidence type="ECO:0000313" key="4">
    <source>
        <dbReference type="EMBL" id="OGY24398.1"/>
    </source>
</evidence>
<dbReference type="EMBL" id="MHCO01000017">
    <property type="protein sequence ID" value="OGY24398.1"/>
    <property type="molecule type" value="Genomic_DNA"/>
</dbReference>
<dbReference type="InterPro" id="IPR000182">
    <property type="entry name" value="GNAT_dom"/>
</dbReference>
<gene>
    <name evidence="4" type="ORF">A2126_04945</name>
</gene>
<keyword evidence="2" id="KW-0012">Acyltransferase</keyword>
<dbReference type="AlphaFoldDB" id="A0A1G1W9P0"/>
<dbReference type="GO" id="GO:0016747">
    <property type="term" value="F:acyltransferase activity, transferring groups other than amino-acyl groups"/>
    <property type="evidence" value="ECO:0007669"/>
    <property type="project" value="InterPro"/>
</dbReference>
<dbReference type="SUPFAM" id="SSF55729">
    <property type="entry name" value="Acyl-CoA N-acyltransferases (Nat)"/>
    <property type="match status" value="1"/>
</dbReference>
<dbReference type="Pfam" id="PF00583">
    <property type="entry name" value="Acetyltransf_1"/>
    <property type="match status" value="1"/>
</dbReference>
<protein>
    <recommendedName>
        <fullName evidence="3">N-acetyltransferase domain-containing protein</fullName>
    </recommendedName>
</protein>
<comment type="caution">
    <text evidence="4">The sequence shown here is derived from an EMBL/GenBank/DDBJ whole genome shotgun (WGS) entry which is preliminary data.</text>
</comment>
<dbReference type="CDD" id="cd04301">
    <property type="entry name" value="NAT_SF"/>
    <property type="match status" value="1"/>
</dbReference>
<dbReference type="InterPro" id="IPR016181">
    <property type="entry name" value="Acyl_CoA_acyltransferase"/>
</dbReference>
<feature type="domain" description="N-acetyltransferase" evidence="3">
    <location>
        <begin position="1"/>
        <end position="107"/>
    </location>
</feature>
<dbReference type="InterPro" id="IPR050832">
    <property type="entry name" value="Bact_Acetyltransf"/>
</dbReference>
<dbReference type="PANTHER" id="PTHR43877">
    <property type="entry name" value="AMINOALKYLPHOSPHONATE N-ACETYLTRANSFERASE-RELATED-RELATED"/>
    <property type="match status" value="1"/>
</dbReference>